<feature type="repeat" description="TPR" evidence="3">
    <location>
        <begin position="341"/>
        <end position="374"/>
    </location>
</feature>
<dbReference type="SMART" id="SM00448">
    <property type="entry name" value="REC"/>
    <property type="match status" value="1"/>
</dbReference>
<dbReference type="InterPro" id="IPR050595">
    <property type="entry name" value="Bact_response_regulator"/>
</dbReference>
<dbReference type="InterPro" id="IPR011006">
    <property type="entry name" value="CheY-like_superfamily"/>
</dbReference>
<dbReference type="HOGENOM" id="CLU_692093_0_0_7"/>
<evidence type="ECO:0000313" key="6">
    <source>
        <dbReference type="Proteomes" id="UP000005778"/>
    </source>
</evidence>
<dbReference type="SUPFAM" id="SSF52172">
    <property type="entry name" value="CheY-like"/>
    <property type="match status" value="1"/>
</dbReference>
<dbReference type="InterPro" id="IPR019734">
    <property type="entry name" value="TPR_rpt"/>
</dbReference>
<dbReference type="STRING" id="879212.DespoDRAFT_00559"/>
<feature type="modified residue" description="4-aspartylphosphate" evidence="2">
    <location>
        <position position="64"/>
    </location>
</feature>
<organism evidence="5 6">
    <name type="scientific">Desulfobacter postgatei 2ac9</name>
    <dbReference type="NCBI Taxonomy" id="879212"/>
    <lineage>
        <taxon>Bacteria</taxon>
        <taxon>Pseudomonadati</taxon>
        <taxon>Thermodesulfobacteriota</taxon>
        <taxon>Desulfobacteria</taxon>
        <taxon>Desulfobacterales</taxon>
        <taxon>Desulfobacteraceae</taxon>
        <taxon>Desulfobacter</taxon>
    </lineage>
</organism>
<evidence type="ECO:0000259" key="4">
    <source>
        <dbReference type="PROSITE" id="PS50110"/>
    </source>
</evidence>
<proteinExistence type="predicted"/>
<dbReference type="Gene3D" id="3.40.50.2300">
    <property type="match status" value="1"/>
</dbReference>
<feature type="domain" description="Response regulatory" evidence="4">
    <location>
        <begin position="12"/>
        <end position="132"/>
    </location>
</feature>
<dbReference type="PANTHER" id="PTHR44591">
    <property type="entry name" value="STRESS RESPONSE REGULATOR PROTEIN 1"/>
    <property type="match status" value="1"/>
</dbReference>
<dbReference type="InterPro" id="IPR011990">
    <property type="entry name" value="TPR-like_helical_dom_sf"/>
</dbReference>
<dbReference type="AlphaFoldDB" id="I5AZB0"/>
<dbReference type="SMART" id="SM00028">
    <property type="entry name" value="TPR"/>
    <property type="match status" value="4"/>
</dbReference>
<reference evidence="5 6" key="2">
    <citation type="submission" date="2012-02" db="EMBL/GenBank/DDBJ databases">
        <title>Improved High-Quality Draft sequence of Desulfobacter postgatei 2ac9.</title>
        <authorList>
            <consortium name="US DOE Joint Genome Institute"/>
            <person name="Lucas S."/>
            <person name="Han J."/>
            <person name="Lapidus A."/>
            <person name="Cheng J.-F."/>
            <person name="Goodwin L."/>
            <person name="Pitluck S."/>
            <person name="Peters L."/>
            <person name="Ovchinnikova G."/>
            <person name="Held B."/>
            <person name="Detter J.C."/>
            <person name="Han C."/>
            <person name="Tapia R."/>
            <person name="Land M."/>
            <person name="Hauser L."/>
            <person name="Kyrpides N."/>
            <person name="Ivanova N."/>
            <person name="Pagani I."/>
            <person name="Orellana R."/>
            <person name="Lovley D."/>
            <person name="Woyke T."/>
        </authorList>
    </citation>
    <scope>NUCLEOTIDE SEQUENCE [LARGE SCALE GENOMIC DNA]</scope>
    <source>
        <strain evidence="5 6">2ac9</strain>
    </source>
</reference>
<dbReference type="eggNOG" id="COG0784">
    <property type="taxonomic scope" value="Bacteria"/>
</dbReference>
<dbReference type="GO" id="GO:0000160">
    <property type="term" value="P:phosphorelay signal transduction system"/>
    <property type="evidence" value="ECO:0007669"/>
    <property type="project" value="InterPro"/>
</dbReference>
<dbReference type="SUPFAM" id="SSF48452">
    <property type="entry name" value="TPR-like"/>
    <property type="match status" value="1"/>
</dbReference>
<dbReference type="Proteomes" id="UP000005778">
    <property type="component" value="Chromosome"/>
</dbReference>
<dbReference type="PROSITE" id="PS50005">
    <property type="entry name" value="TPR"/>
    <property type="match status" value="2"/>
</dbReference>
<keyword evidence="1 2" id="KW-0597">Phosphoprotein</keyword>
<dbReference type="EMBL" id="CM001488">
    <property type="protein sequence ID" value="EIM62573.1"/>
    <property type="molecule type" value="Genomic_DNA"/>
</dbReference>
<keyword evidence="6" id="KW-1185">Reference proteome</keyword>
<dbReference type="Gene3D" id="1.25.40.10">
    <property type="entry name" value="Tetratricopeptide repeat domain"/>
    <property type="match status" value="2"/>
</dbReference>
<keyword evidence="3" id="KW-0802">TPR repeat</keyword>
<reference evidence="5 6" key="1">
    <citation type="submission" date="2011-09" db="EMBL/GenBank/DDBJ databases">
        <authorList>
            <consortium name="US DOE Joint Genome Institute (JGI-PGF)"/>
            <person name="Lucas S."/>
            <person name="Han J."/>
            <person name="Lapidus A."/>
            <person name="Cheng J.-F."/>
            <person name="Goodwin L."/>
            <person name="Pitluck S."/>
            <person name="Peters L."/>
            <person name="Land M.L."/>
            <person name="Hauser L."/>
            <person name="Orellana R."/>
            <person name="Lovley D."/>
            <person name="Woyke T.J."/>
        </authorList>
    </citation>
    <scope>NUCLEOTIDE SEQUENCE [LARGE SCALE GENOMIC DNA]</scope>
    <source>
        <strain evidence="5 6">2ac9</strain>
    </source>
</reference>
<sequence>MQKSHINDLNTHFLVVSYHSIIKSSIKQILKNNDFHNYLFARNGHEALRIIQSHENKVEFIISDWDMPIINGIELLKKIKNDPELFMLPFMLLSKYWSVELRQIYAIEEDADIFMTIPFKETDVINNLLNCLNNFKHLTYEKKMLKKMIHNKLNNNYMEVLNLGVQLSKRDLSAKASILTGESLYHLEKYDQAKQVLKKSLSKEKNSKAYDLLGKIYSKQGDSKESLKNFKMAQERNPLNISRSINLAREYLLQGKIRMAFELVNDILKSKPTYLDLINIANLYLGMGYLDEAYKILKILDPINDTAQVFYICCVKLWQKGARKSTLSLLSRCINKLPQNHLFLYYLGIIFLKKEKFLLANKYIMKALKINPNYEPAKRGMAYLKKIDPKFGLFREAP</sequence>
<accession>I5AZB0</accession>
<name>I5AZB0_9BACT</name>
<dbReference type="Pfam" id="PF13181">
    <property type="entry name" value="TPR_8"/>
    <property type="match status" value="1"/>
</dbReference>
<feature type="repeat" description="TPR" evidence="3">
    <location>
        <begin position="207"/>
        <end position="240"/>
    </location>
</feature>
<gene>
    <name evidence="5" type="ORF">DespoDRAFT_00559</name>
</gene>
<dbReference type="eggNOG" id="COG0457">
    <property type="taxonomic scope" value="Bacteria"/>
</dbReference>
<evidence type="ECO:0000256" key="3">
    <source>
        <dbReference type="PROSITE-ProRule" id="PRU00339"/>
    </source>
</evidence>
<evidence type="ECO:0000256" key="1">
    <source>
        <dbReference type="ARBA" id="ARBA00022553"/>
    </source>
</evidence>
<protein>
    <submittedName>
        <fullName evidence="5">Response regulator containing a CheY-like receiver domain and a GGDEF domain</fullName>
    </submittedName>
</protein>
<dbReference type="OrthoDB" id="9786548at2"/>
<evidence type="ECO:0000313" key="5">
    <source>
        <dbReference type="EMBL" id="EIM62573.1"/>
    </source>
</evidence>
<evidence type="ECO:0000256" key="2">
    <source>
        <dbReference type="PROSITE-ProRule" id="PRU00169"/>
    </source>
</evidence>
<dbReference type="PANTHER" id="PTHR44591:SF3">
    <property type="entry name" value="RESPONSE REGULATORY DOMAIN-CONTAINING PROTEIN"/>
    <property type="match status" value="1"/>
</dbReference>
<dbReference type="RefSeq" id="WP_004071182.1">
    <property type="nucleotide sequence ID" value="NZ_CM001488.1"/>
</dbReference>
<dbReference type="InterPro" id="IPR001789">
    <property type="entry name" value="Sig_transdc_resp-reg_receiver"/>
</dbReference>
<dbReference type="Pfam" id="PF00072">
    <property type="entry name" value="Response_reg"/>
    <property type="match status" value="1"/>
</dbReference>
<dbReference type="PROSITE" id="PS50110">
    <property type="entry name" value="RESPONSE_REGULATORY"/>
    <property type="match status" value="1"/>
</dbReference>